<feature type="compositionally biased region" description="Basic and acidic residues" evidence="1">
    <location>
        <begin position="601"/>
        <end position="612"/>
    </location>
</feature>
<dbReference type="AlphaFoldDB" id="A0A2U3DQG8"/>
<proteinExistence type="predicted"/>
<name>A0A2U3DQG8_PURLI</name>
<dbReference type="EMBL" id="LCWV01000058">
    <property type="protein sequence ID" value="PWI64503.1"/>
    <property type="molecule type" value="Genomic_DNA"/>
</dbReference>
<reference evidence="2 3" key="1">
    <citation type="journal article" date="2016" name="Front. Microbiol.">
        <title>Genome and transcriptome sequences reveal the specific parasitism of the nematophagous Purpureocillium lilacinum 36-1.</title>
        <authorList>
            <person name="Xie J."/>
            <person name="Li S."/>
            <person name="Mo C."/>
            <person name="Xiao X."/>
            <person name="Peng D."/>
            <person name="Wang G."/>
            <person name="Xiao Y."/>
        </authorList>
    </citation>
    <scope>NUCLEOTIDE SEQUENCE [LARGE SCALE GENOMIC DNA]</scope>
    <source>
        <strain evidence="2 3">36-1</strain>
    </source>
</reference>
<evidence type="ECO:0000313" key="2">
    <source>
        <dbReference type="EMBL" id="PWI64503.1"/>
    </source>
</evidence>
<evidence type="ECO:0000256" key="1">
    <source>
        <dbReference type="SAM" id="MobiDB-lite"/>
    </source>
</evidence>
<feature type="region of interest" description="Disordered" evidence="1">
    <location>
        <begin position="537"/>
        <end position="622"/>
    </location>
</feature>
<sequence>MVLPGQGSLLNSQPLQPAWPVVVLLVIPHASAAASSCQPAVNLADLPAEPLTAHTERELKVHAPSCRRYCVSENYKAFGADVRALHSSLGQLESAIKRAQTSLISHGAQSRDILGGDQTSLSEIVGDYEATLVECERLLWDNRRYAQTTGPATNINWNINVMPQVDYLRSRIQMHNTRIQHVLKPFEIDLINNFHGDLAQRITSLHVDVLRVNRNIDTLIAQHYPDVAAAIEQRLEQELCSVRIPDPLLGRLGGMFDRHKLGRPPTLHEMADCFLIQFEKSTVILPISVDDDRQSPPVDQYLALLKCQLVMDRMKDTNELRNPRRMSHWPGYVRALEEKLSQQSSRFETELTTPDVSNCEDKRLEIWHSDDKPTKTPHPAIGPLYIDVVEVLATLLGSAALLLTYSPRALAKESAVTAWRTVRVSRQAHAEHRFRLVETWGSRGEPPVVESRVMDINMRKATLIPIYADPVGKAGKTPPLEIVLEDKASSYRFLFMDLRDLFLFQQAFTDFKVAESFMESRARAVFVRPGKEESFEEDTTLQLWIPSPMKERSGNSREDDNRRPSSGSQESVPSTHIEAGRANSVISSNSSTAFSTTSYSSKEDVATARIDQRTTTTAQGVMRPVPRNPLLVMFTRDQQFRRSLVAIMIDDDTNPNPERCNCQKYRDCRITALERRPSSTLRAQRLENCAKWDLLPIISSRNNWDGLLRVSILFPTVEARHKFGGSSCNCRLLTELDVDVCLTRRHQGLWGIVRNYFRRHMVMWQQEKDGQKEVDDMSGQVRYMMSLRDRRMTR</sequence>
<accession>A0A2U3DQG8</accession>
<feature type="compositionally biased region" description="Polar residues" evidence="1">
    <location>
        <begin position="564"/>
        <end position="574"/>
    </location>
</feature>
<gene>
    <name evidence="2" type="ORF">PCL_09620</name>
</gene>
<dbReference type="Proteomes" id="UP000245956">
    <property type="component" value="Unassembled WGS sequence"/>
</dbReference>
<evidence type="ECO:0000313" key="3">
    <source>
        <dbReference type="Proteomes" id="UP000245956"/>
    </source>
</evidence>
<protein>
    <submittedName>
        <fullName evidence="2">Uncharacterized protein</fullName>
    </submittedName>
</protein>
<feature type="compositionally biased region" description="Low complexity" evidence="1">
    <location>
        <begin position="584"/>
        <end position="600"/>
    </location>
</feature>
<feature type="compositionally biased region" description="Basic and acidic residues" evidence="1">
    <location>
        <begin position="549"/>
        <end position="563"/>
    </location>
</feature>
<comment type="caution">
    <text evidence="2">The sequence shown here is derived from an EMBL/GenBank/DDBJ whole genome shotgun (WGS) entry which is preliminary data.</text>
</comment>
<organism evidence="2 3">
    <name type="scientific">Purpureocillium lilacinum</name>
    <name type="common">Paecilomyces lilacinus</name>
    <dbReference type="NCBI Taxonomy" id="33203"/>
    <lineage>
        <taxon>Eukaryota</taxon>
        <taxon>Fungi</taxon>
        <taxon>Dikarya</taxon>
        <taxon>Ascomycota</taxon>
        <taxon>Pezizomycotina</taxon>
        <taxon>Sordariomycetes</taxon>
        <taxon>Hypocreomycetidae</taxon>
        <taxon>Hypocreales</taxon>
        <taxon>Ophiocordycipitaceae</taxon>
        <taxon>Purpureocillium</taxon>
    </lineage>
</organism>